<comment type="caution">
    <text evidence="3">The sequence shown here is derived from an EMBL/GenBank/DDBJ whole genome shotgun (WGS) entry which is preliminary data.</text>
</comment>
<evidence type="ECO:0000313" key="3">
    <source>
        <dbReference type="EMBL" id="GFR68631.1"/>
    </source>
</evidence>
<accession>A0AAV4F861</accession>
<evidence type="ECO:0000259" key="2">
    <source>
        <dbReference type="PROSITE" id="PS50940"/>
    </source>
</evidence>
<feature type="region of interest" description="Disordered" evidence="1">
    <location>
        <begin position="292"/>
        <end position="321"/>
    </location>
</feature>
<dbReference type="SMART" id="SM00494">
    <property type="entry name" value="ChtBD2"/>
    <property type="match status" value="3"/>
</dbReference>
<dbReference type="GO" id="GO:0005576">
    <property type="term" value="C:extracellular region"/>
    <property type="evidence" value="ECO:0007669"/>
    <property type="project" value="InterPro"/>
</dbReference>
<dbReference type="EMBL" id="BMAT01004126">
    <property type="protein sequence ID" value="GFR68631.1"/>
    <property type="molecule type" value="Genomic_DNA"/>
</dbReference>
<dbReference type="InterPro" id="IPR036508">
    <property type="entry name" value="Chitin-bd_dom_sf"/>
</dbReference>
<dbReference type="AlphaFoldDB" id="A0AAV4F861"/>
<sequence length="1051" mass="113046">MKAVVYFSIYRNTRLVIDSFVFHKAYKTDEDNVVLDAVTEKKSNNKKPGGQNNRTEGSIIFKVPTTTASPTSSTSLTLSTRVQSLPPPSTTAPTTATGAEARPPMITTSVMTPLTTSASTDTFGKETTSATVAASPATSASTATRFYPSNIPVAMTTAQTTTRTATTVPTTAQLTSEKTTTIRKVAELDTTKTPTTTTATKVATIADATPSVQNEERASTAQAIATEVGIGLSNTTSVFEKTTDSPSTSNVPVAQEKTSTSVKPTISEKAIFLLNSTTAKTTAATTTAVAATTTTTKSPQSPTTSDAPMTPMKTTSEKPTEATESIAATEKTNFQTTAPDAVSRLPRLDRVTLIPTVISVKDVSATLTDDDVTVTCEISNPHDWTAIVMTHIQTSQSDSVSTLNSKLVTLEPTAPYVTATVYSNRVRVTYDVTESSISVSATISGLGCADHGIAKCSLTSRTGAETSGFGLLSVTSPPAQPGLTAPLDALENREVTPPIICSTKDVGYPHWTLSLQAVLLNSGTSIKVPTEAIQYPNGNRCSHSVTLVLKGYLPVLAANGTRLVCQLLAPKPIDLDSYQPQSGHPSIPGEVESHSSSTPEDSSDRDMLSDEQMLMVIPESICHNRGRRPTLIRHPYVCSRYIACEEEQTTILSCPPDQCFDPVSGNCGVQAVFLEPVNGALDEGLAGLACSIIHVKDWTHMRIRRHSWGAFYDDMVEVNSEGQVTWHDDSLRSRAITDFRTSTSPQLAELYVWIYDLECDDEDSYKCEVDREEEDSMSSGHLLKVYARASTPVLKVPTTAVEGQDDGLLEITCEATLGRPRGSLTLKRKFMDEADFLPVSFSITTMQDKGACLVQQKGVYTISEEELLTYNASRWLCDVTPSTGALRHLNQVTVSEEKALFVVPGSISHVQHLHYTGSISHVHHLHHTGSICGGQPHHLLPHPVYGCEHFLHCGDKGRASVRTCRPGNCFNALSHWCDIPAAITGQHGQCEERNGYLPHGQLCNKFITCAGGVKTIQECPTGTVYASDGQCTADIHEAFCSKHIYGARSRS</sequence>
<name>A0AAV4F861_9GAST</name>
<dbReference type="Pfam" id="PF01607">
    <property type="entry name" value="CBM_14"/>
    <property type="match status" value="2"/>
</dbReference>
<protein>
    <recommendedName>
        <fullName evidence="2">Chitin-binding type-2 domain-containing protein</fullName>
    </recommendedName>
</protein>
<feature type="compositionally biased region" description="Low complexity" evidence="1">
    <location>
        <begin position="91"/>
        <end position="100"/>
    </location>
</feature>
<proteinExistence type="predicted"/>
<dbReference type="SUPFAM" id="SSF57625">
    <property type="entry name" value="Invertebrate chitin-binding proteins"/>
    <property type="match status" value="3"/>
</dbReference>
<feature type="compositionally biased region" description="Polar residues" evidence="1">
    <location>
        <begin position="297"/>
        <end position="307"/>
    </location>
</feature>
<keyword evidence="4" id="KW-1185">Reference proteome</keyword>
<gene>
    <name evidence="3" type="ORF">ElyMa_002026800</name>
</gene>
<reference evidence="3 4" key="1">
    <citation type="journal article" date="2021" name="Elife">
        <title>Chloroplast acquisition without the gene transfer in kleptoplastic sea slugs, Plakobranchus ocellatus.</title>
        <authorList>
            <person name="Maeda T."/>
            <person name="Takahashi S."/>
            <person name="Yoshida T."/>
            <person name="Shimamura S."/>
            <person name="Takaki Y."/>
            <person name="Nagai Y."/>
            <person name="Toyoda A."/>
            <person name="Suzuki Y."/>
            <person name="Arimoto A."/>
            <person name="Ishii H."/>
            <person name="Satoh N."/>
            <person name="Nishiyama T."/>
            <person name="Hasebe M."/>
            <person name="Maruyama T."/>
            <person name="Minagawa J."/>
            <person name="Obokata J."/>
            <person name="Shigenobu S."/>
        </authorList>
    </citation>
    <scope>NUCLEOTIDE SEQUENCE [LARGE SCALE GENOMIC DNA]</scope>
</reference>
<evidence type="ECO:0000256" key="1">
    <source>
        <dbReference type="SAM" id="MobiDB-lite"/>
    </source>
</evidence>
<dbReference type="Proteomes" id="UP000762676">
    <property type="component" value="Unassembled WGS sequence"/>
</dbReference>
<feature type="domain" description="Chitin-binding type-2" evidence="2">
    <location>
        <begin position="987"/>
        <end position="1042"/>
    </location>
</feature>
<feature type="region of interest" description="Disordered" evidence="1">
    <location>
        <begin position="63"/>
        <end position="100"/>
    </location>
</feature>
<feature type="region of interest" description="Disordered" evidence="1">
    <location>
        <begin position="578"/>
        <end position="606"/>
    </location>
</feature>
<feature type="compositionally biased region" description="Low complexity" evidence="1">
    <location>
        <begin position="64"/>
        <end position="80"/>
    </location>
</feature>
<organism evidence="3 4">
    <name type="scientific">Elysia marginata</name>
    <dbReference type="NCBI Taxonomy" id="1093978"/>
    <lineage>
        <taxon>Eukaryota</taxon>
        <taxon>Metazoa</taxon>
        <taxon>Spiralia</taxon>
        <taxon>Lophotrochozoa</taxon>
        <taxon>Mollusca</taxon>
        <taxon>Gastropoda</taxon>
        <taxon>Heterobranchia</taxon>
        <taxon>Euthyneura</taxon>
        <taxon>Panpulmonata</taxon>
        <taxon>Sacoglossa</taxon>
        <taxon>Placobranchoidea</taxon>
        <taxon>Plakobranchidae</taxon>
        <taxon>Elysia</taxon>
    </lineage>
</organism>
<dbReference type="PROSITE" id="PS50940">
    <property type="entry name" value="CHIT_BIND_II"/>
    <property type="match status" value="2"/>
</dbReference>
<dbReference type="InterPro" id="IPR002557">
    <property type="entry name" value="Chitin-bd_dom"/>
</dbReference>
<dbReference type="GO" id="GO:0008061">
    <property type="term" value="F:chitin binding"/>
    <property type="evidence" value="ECO:0007669"/>
    <property type="project" value="InterPro"/>
</dbReference>
<evidence type="ECO:0000313" key="4">
    <source>
        <dbReference type="Proteomes" id="UP000762676"/>
    </source>
</evidence>
<dbReference type="Gene3D" id="2.170.140.10">
    <property type="entry name" value="Chitin binding domain"/>
    <property type="match status" value="2"/>
</dbReference>
<feature type="domain" description="Chitin-binding type-2" evidence="2">
    <location>
        <begin position="619"/>
        <end position="667"/>
    </location>
</feature>